<keyword evidence="1" id="KW-0238">DNA-binding</keyword>
<evidence type="ECO:0000256" key="1">
    <source>
        <dbReference type="ARBA" id="ARBA00023125"/>
    </source>
</evidence>
<protein>
    <submittedName>
        <fullName evidence="4">Helix-turn-helix domain-containing protein</fullName>
    </submittedName>
</protein>
<dbReference type="InterPro" id="IPR050807">
    <property type="entry name" value="TransReg_Diox_bact_type"/>
</dbReference>
<evidence type="ECO:0000313" key="5">
    <source>
        <dbReference type="Proteomes" id="UP001057991"/>
    </source>
</evidence>
<organism evidence="4 5">
    <name type="scientific">Aliiroseovarius crassostreae</name>
    <dbReference type="NCBI Taxonomy" id="154981"/>
    <lineage>
        <taxon>Bacteria</taxon>
        <taxon>Pseudomonadati</taxon>
        <taxon>Pseudomonadota</taxon>
        <taxon>Alphaproteobacteria</taxon>
        <taxon>Rhodobacterales</taxon>
        <taxon>Paracoccaceae</taxon>
        <taxon>Aliiroseovarius</taxon>
    </lineage>
</organism>
<keyword evidence="2" id="KW-0472">Membrane</keyword>
<gene>
    <name evidence="4" type="ORF">K3X48_04300</name>
</gene>
<dbReference type="EMBL" id="CP080776">
    <property type="protein sequence ID" value="UWP96217.1"/>
    <property type="molecule type" value="Genomic_DNA"/>
</dbReference>
<dbReference type="PANTHER" id="PTHR46797">
    <property type="entry name" value="HTH-TYPE TRANSCRIPTIONAL REGULATOR"/>
    <property type="match status" value="1"/>
</dbReference>
<keyword evidence="2" id="KW-0812">Transmembrane</keyword>
<evidence type="ECO:0000259" key="3">
    <source>
        <dbReference type="PROSITE" id="PS50943"/>
    </source>
</evidence>
<dbReference type="PROSITE" id="PS50943">
    <property type="entry name" value="HTH_CROC1"/>
    <property type="match status" value="1"/>
</dbReference>
<dbReference type="Proteomes" id="UP001057991">
    <property type="component" value="Chromosome"/>
</dbReference>
<dbReference type="GO" id="GO:0003677">
    <property type="term" value="F:DNA binding"/>
    <property type="evidence" value="ECO:0007669"/>
    <property type="project" value="UniProtKB-KW"/>
</dbReference>
<proteinExistence type="predicted"/>
<feature type="domain" description="HTH cro/C1-type" evidence="3">
    <location>
        <begin position="17"/>
        <end position="71"/>
    </location>
</feature>
<dbReference type="RefSeq" id="WP_259806464.1">
    <property type="nucleotide sequence ID" value="NZ_CP080776.1"/>
</dbReference>
<sequence length="117" mass="12397">MSETRISHRDAIFGQTVVLLRKRHGLEQGDLAERSGMSRAALSRIERGDSSATIHAMTEIASGLGVTLGQLVNEYEGAEEILKTQNVQIVSKAEAKNSGSALALVGLAALAILLAKK</sequence>
<feature type="transmembrane region" description="Helical" evidence="2">
    <location>
        <begin position="98"/>
        <end position="115"/>
    </location>
</feature>
<dbReference type="PANTHER" id="PTHR46797:SF1">
    <property type="entry name" value="METHYLPHOSPHONATE SYNTHASE"/>
    <property type="match status" value="1"/>
</dbReference>
<dbReference type="GO" id="GO:0005829">
    <property type="term" value="C:cytosol"/>
    <property type="evidence" value="ECO:0007669"/>
    <property type="project" value="TreeGrafter"/>
</dbReference>
<dbReference type="GO" id="GO:0003700">
    <property type="term" value="F:DNA-binding transcription factor activity"/>
    <property type="evidence" value="ECO:0007669"/>
    <property type="project" value="TreeGrafter"/>
</dbReference>
<keyword evidence="2" id="KW-1133">Transmembrane helix</keyword>
<accession>A0A9Q9HFD3</accession>
<dbReference type="AlphaFoldDB" id="A0A9Q9HFD3"/>
<name>A0A9Q9HFD3_9RHOB</name>
<evidence type="ECO:0000313" key="4">
    <source>
        <dbReference type="EMBL" id="UWP96217.1"/>
    </source>
</evidence>
<dbReference type="InterPro" id="IPR010982">
    <property type="entry name" value="Lambda_DNA-bd_dom_sf"/>
</dbReference>
<dbReference type="SMART" id="SM00530">
    <property type="entry name" value="HTH_XRE"/>
    <property type="match status" value="1"/>
</dbReference>
<dbReference type="Gene3D" id="1.10.260.40">
    <property type="entry name" value="lambda repressor-like DNA-binding domains"/>
    <property type="match status" value="1"/>
</dbReference>
<dbReference type="CDD" id="cd00093">
    <property type="entry name" value="HTH_XRE"/>
    <property type="match status" value="1"/>
</dbReference>
<dbReference type="Pfam" id="PF01381">
    <property type="entry name" value="HTH_3"/>
    <property type="match status" value="1"/>
</dbReference>
<evidence type="ECO:0000256" key="2">
    <source>
        <dbReference type="SAM" id="Phobius"/>
    </source>
</evidence>
<dbReference type="SUPFAM" id="SSF47413">
    <property type="entry name" value="lambda repressor-like DNA-binding domains"/>
    <property type="match status" value="1"/>
</dbReference>
<dbReference type="InterPro" id="IPR001387">
    <property type="entry name" value="Cro/C1-type_HTH"/>
</dbReference>
<reference evidence="4" key="1">
    <citation type="submission" date="2021-08" db="EMBL/GenBank/DDBJ databases">
        <authorList>
            <person name="Nwanade C."/>
            <person name="Wang M."/>
            <person name="Masoudi A."/>
            <person name="Yu Z."/>
            <person name="Liu J."/>
        </authorList>
    </citation>
    <scope>NUCLEOTIDE SEQUENCE</scope>
    <source>
        <strain evidence="4">S056</strain>
    </source>
</reference>